<evidence type="ECO:0000313" key="8">
    <source>
        <dbReference type="Proteomes" id="UP000285523"/>
    </source>
</evidence>
<dbReference type="InterPro" id="IPR007267">
    <property type="entry name" value="GtrA_DPMS_TM"/>
</dbReference>
<evidence type="ECO:0000256" key="1">
    <source>
        <dbReference type="ARBA" id="ARBA00004141"/>
    </source>
</evidence>
<proteinExistence type="predicted"/>
<reference evidence="7 8" key="1">
    <citation type="submission" date="2018-09" db="EMBL/GenBank/DDBJ databases">
        <title>Draft genome sequence of Rhodopseudomonas palustris 2.1.18.</title>
        <authorList>
            <person name="Robertson S.L."/>
            <person name="Meyer T.E."/>
            <person name="Kyndt J.A."/>
        </authorList>
    </citation>
    <scope>NUCLEOTIDE SEQUENCE [LARGE SCALE GENOMIC DNA]</scope>
    <source>
        <strain evidence="7 8">2.1.18</strain>
    </source>
</reference>
<feature type="domain" description="GtrA/DPMS transmembrane" evidence="6">
    <location>
        <begin position="8"/>
        <end position="128"/>
    </location>
</feature>
<dbReference type="Proteomes" id="UP000285523">
    <property type="component" value="Unassembled WGS sequence"/>
</dbReference>
<dbReference type="Pfam" id="PF04138">
    <property type="entry name" value="GtrA_DPMS_TM"/>
    <property type="match status" value="1"/>
</dbReference>
<evidence type="ECO:0000256" key="2">
    <source>
        <dbReference type="ARBA" id="ARBA00022692"/>
    </source>
</evidence>
<protein>
    <submittedName>
        <fullName evidence="7">GtrA family protein</fullName>
    </submittedName>
</protein>
<accession>A0A418V416</accession>
<sequence length="129" mass="14448">MSTSRFARFLLVGGAAAAINVASRVIISKFLPFEYAVALAFPIALTFAFVMSRLLVFERAESSAWGQYFRFFLVNLVALAQVWLVSVGLAKWLFPMIGWTFHSELIAHTVGVCSPVLTSYYAHKVFTFR</sequence>
<evidence type="ECO:0000256" key="5">
    <source>
        <dbReference type="SAM" id="Phobius"/>
    </source>
</evidence>
<feature type="transmembrane region" description="Helical" evidence="5">
    <location>
        <begin position="34"/>
        <end position="56"/>
    </location>
</feature>
<keyword evidence="4 5" id="KW-0472">Membrane</keyword>
<dbReference type="EMBL" id="QYYD01000015">
    <property type="protein sequence ID" value="RJF70816.1"/>
    <property type="molecule type" value="Genomic_DNA"/>
</dbReference>
<dbReference type="GO" id="GO:0016020">
    <property type="term" value="C:membrane"/>
    <property type="evidence" value="ECO:0007669"/>
    <property type="project" value="UniProtKB-SubCell"/>
</dbReference>
<comment type="subcellular location">
    <subcellularLocation>
        <location evidence="1">Membrane</location>
        <topology evidence="1">Multi-pass membrane protein</topology>
    </subcellularLocation>
</comment>
<dbReference type="OrthoDB" id="7060875at2"/>
<dbReference type="GO" id="GO:0000271">
    <property type="term" value="P:polysaccharide biosynthetic process"/>
    <property type="evidence" value="ECO:0007669"/>
    <property type="project" value="InterPro"/>
</dbReference>
<name>A0A418V416_RHOPL</name>
<dbReference type="AlphaFoldDB" id="A0A418V416"/>
<evidence type="ECO:0000313" key="7">
    <source>
        <dbReference type="EMBL" id="RJF70816.1"/>
    </source>
</evidence>
<feature type="transmembrane region" description="Helical" evidence="5">
    <location>
        <begin position="105"/>
        <end position="123"/>
    </location>
</feature>
<keyword evidence="2 5" id="KW-0812">Transmembrane</keyword>
<comment type="caution">
    <text evidence="7">The sequence shown here is derived from an EMBL/GenBank/DDBJ whole genome shotgun (WGS) entry which is preliminary data.</text>
</comment>
<evidence type="ECO:0000256" key="4">
    <source>
        <dbReference type="ARBA" id="ARBA00023136"/>
    </source>
</evidence>
<feature type="transmembrane region" description="Helical" evidence="5">
    <location>
        <begin position="68"/>
        <end position="93"/>
    </location>
</feature>
<evidence type="ECO:0000256" key="3">
    <source>
        <dbReference type="ARBA" id="ARBA00022989"/>
    </source>
</evidence>
<evidence type="ECO:0000259" key="6">
    <source>
        <dbReference type="Pfam" id="PF04138"/>
    </source>
</evidence>
<organism evidence="7 8">
    <name type="scientific">Rhodopseudomonas palustris</name>
    <dbReference type="NCBI Taxonomy" id="1076"/>
    <lineage>
        <taxon>Bacteria</taxon>
        <taxon>Pseudomonadati</taxon>
        <taxon>Pseudomonadota</taxon>
        <taxon>Alphaproteobacteria</taxon>
        <taxon>Hyphomicrobiales</taxon>
        <taxon>Nitrobacteraceae</taxon>
        <taxon>Rhodopseudomonas</taxon>
    </lineage>
</organism>
<gene>
    <name evidence="7" type="ORF">D4Q52_15830</name>
</gene>
<keyword evidence="3 5" id="KW-1133">Transmembrane helix</keyword>